<dbReference type="PIRSF" id="PIRSF006324">
    <property type="entry name" value="LeuE"/>
    <property type="match status" value="1"/>
</dbReference>
<evidence type="ECO:0000313" key="8">
    <source>
        <dbReference type="Proteomes" id="UP000298860"/>
    </source>
</evidence>
<gene>
    <name evidence="7" type="ORF">GTS_00730</name>
</gene>
<dbReference type="Pfam" id="PF01810">
    <property type="entry name" value="LysE"/>
    <property type="match status" value="1"/>
</dbReference>
<dbReference type="OrthoDB" id="3175972at2"/>
<name>A0A4D4IZV8_9PSEU</name>
<sequence length="214" mass="22258">MSQLLPYVGLCVLIALTPGLDTAVVVRSALHGGTRAGLFTAVGCAAGLLVHATAVAVGVAELLLRSAAAYQAMRLAGAVLLIVLGARSLWLTWWRGGETPQHEIAAEAPLGDVAVRRGKPFVQGLLTDLTNPKATLFFVATLPQFIPLGRPSAAVPIALALATITLLCSLAWLSVTAVAVNRARHLLGSPRMRRAQETMLGAALIGLGVRVAIH</sequence>
<comment type="caution">
    <text evidence="7">The sequence shown here is derived from an EMBL/GenBank/DDBJ whole genome shotgun (WGS) entry which is preliminary data.</text>
</comment>
<keyword evidence="2" id="KW-1003">Cell membrane</keyword>
<keyword evidence="3 6" id="KW-0812">Transmembrane</keyword>
<evidence type="ECO:0000256" key="5">
    <source>
        <dbReference type="ARBA" id="ARBA00023136"/>
    </source>
</evidence>
<reference evidence="8" key="1">
    <citation type="submission" date="2019-04" db="EMBL/GenBank/DDBJ databases">
        <title>Draft genome sequence of Pseudonocardiaceae bacterium SL3-2-4.</title>
        <authorList>
            <person name="Ningsih F."/>
            <person name="Yokota A."/>
            <person name="Sakai Y."/>
            <person name="Nanatani K."/>
            <person name="Yabe S."/>
            <person name="Oetari A."/>
            <person name="Sjamsuridzal W."/>
        </authorList>
    </citation>
    <scope>NUCLEOTIDE SEQUENCE [LARGE SCALE GENOMIC DNA]</scope>
    <source>
        <strain evidence="8">SL3-2-4</strain>
    </source>
</reference>
<comment type="subcellular location">
    <subcellularLocation>
        <location evidence="1">Cell membrane</location>
        <topology evidence="1">Multi-pass membrane protein</topology>
    </subcellularLocation>
</comment>
<feature type="transmembrane region" description="Helical" evidence="6">
    <location>
        <begin position="75"/>
        <end position="93"/>
    </location>
</feature>
<evidence type="ECO:0000313" key="7">
    <source>
        <dbReference type="EMBL" id="GDY28440.1"/>
    </source>
</evidence>
<evidence type="ECO:0000256" key="1">
    <source>
        <dbReference type="ARBA" id="ARBA00004651"/>
    </source>
</evidence>
<keyword evidence="4 6" id="KW-1133">Transmembrane helix</keyword>
<keyword evidence="8" id="KW-1185">Reference proteome</keyword>
<dbReference type="InterPro" id="IPR001123">
    <property type="entry name" value="LeuE-type"/>
</dbReference>
<evidence type="ECO:0000256" key="3">
    <source>
        <dbReference type="ARBA" id="ARBA00022692"/>
    </source>
</evidence>
<dbReference type="GO" id="GO:0005886">
    <property type="term" value="C:plasma membrane"/>
    <property type="evidence" value="ECO:0007669"/>
    <property type="project" value="UniProtKB-SubCell"/>
</dbReference>
<evidence type="ECO:0000256" key="2">
    <source>
        <dbReference type="ARBA" id="ARBA00022475"/>
    </source>
</evidence>
<dbReference type="PANTHER" id="PTHR30086">
    <property type="entry name" value="ARGININE EXPORTER PROTEIN ARGO"/>
    <property type="match status" value="1"/>
</dbReference>
<dbReference type="EMBL" id="BJFL01000001">
    <property type="protein sequence ID" value="GDY28440.1"/>
    <property type="molecule type" value="Genomic_DNA"/>
</dbReference>
<proteinExistence type="predicted"/>
<protein>
    <submittedName>
        <fullName evidence="7">Amino acid transporter LysE</fullName>
    </submittedName>
</protein>
<evidence type="ECO:0000256" key="4">
    <source>
        <dbReference type="ARBA" id="ARBA00022989"/>
    </source>
</evidence>
<dbReference type="AlphaFoldDB" id="A0A4D4IZV8"/>
<dbReference type="RefSeq" id="WP_137811668.1">
    <property type="nucleotide sequence ID" value="NZ_BJFL01000001.1"/>
</dbReference>
<organism evidence="7 8">
    <name type="scientific">Gandjariella thermophila</name>
    <dbReference type="NCBI Taxonomy" id="1931992"/>
    <lineage>
        <taxon>Bacteria</taxon>
        <taxon>Bacillati</taxon>
        <taxon>Actinomycetota</taxon>
        <taxon>Actinomycetes</taxon>
        <taxon>Pseudonocardiales</taxon>
        <taxon>Pseudonocardiaceae</taxon>
        <taxon>Gandjariella</taxon>
    </lineage>
</organism>
<feature type="transmembrane region" description="Helical" evidence="6">
    <location>
        <begin position="153"/>
        <end position="175"/>
    </location>
</feature>
<dbReference type="PANTHER" id="PTHR30086:SF20">
    <property type="entry name" value="ARGININE EXPORTER PROTEIN ARGO-RELATED"/>
    <property type="match status" value="1"/>
</dbReference>
<keyword evidence="5 6" id="KW-0472">Membrane</keyword>
<dbReference type="GO" id="GO:0015171">
    <property type="term" value="F:amino acid transmembrane transporter activity"/>
    <property type="evidence" value="ECO:0007669"/>
    <property type="project" value="TreeGrafter"/>
</dbReference>
<accession>A0A4D4IZV8</accession>
<dbReference type="Proteomes" id="UP000298860">
    <property type="component" value="Unassembled WGS sequence"/>
</dbReference>
<evidence type="ECO:0000256" key="6">
    <source>
        <dbReference type="SAM" id="Phobius"/>
    </source>
</evidence>
<feature type="transmembrane region" description="Helical" evidence="6">
    <location>
        <begin position="38"/>
        <end position="63"/>
    </location>
</feature>